<keyword evidence="3" id="KW-1185">Reference proteome</keyword>
<protein>
    <submittedName>
        <fullName evidence="2">Uncharacterized protein</fullName>
    </submittedName>
</protein>
<evidence type="ECO:0000256" key="1">
    <source>
        <dbReference type="SAM" id="MobiDB-lite"/>
    </source>
</evidence>
<dbReference type="AlphaFoldDB" id="A0A1I5IHC2"/>
<evidence type="ECO:0000313" key="3">
    <source>
        <dbReference type="Proteomes" id="UP000199614"/>
    </source>
</evidence>
<name>A0A1I5IHC2_PSUAM</name>
<proteinExistence type="predicted"/>
<accession>A0A1I5IHC2</accession>
<organism evidence="2 3">
    <name type="scientific">Pseudonocardia ammonioxydans</name>
    <dbReference type="NCBI Taxonomy" id="260086"/>
    <lineage>
        <taxon>Bacteria</taxon>
        <taxon>Bacillati</taxon>
        <taxon>Actinomycetota</taxon>
        <taxon>Actinomycetes</taxon>
        <taxon>Pseudonocardiales</taxon>
        <taxon>Pseudonocardiaceae</taxon>
        <taxon>Pseudonocardia</taxon>
    </lineage>
</organism>
<dbReference type="EMBL" id="FOUY01000102">
    <property type="protein sequence ID" value="SFO59812.1"/>
    <property type="molecule type" value="Genomic_DNA"/>
</dbReference>
<gene>
    <name evidence="2" type="ORF">SAMN05216207_11023</name>
</gene>
<evidence type="ECO:0000313" key="2">
    <source>
        <dbReference type="EMBL" id="SFO59812.1"/>
    </source>
</evidence>
<reference evidence="2 3" key="1">
    <citation type="submission" date="2016-10" db="EMBL/GenBank/DDBJ databases">
        <authorList>
            <person name="de Groot N.N."/>
        </authorList>
    </citation>
    <scope>NUCLEOTIDE SEQUENCE [LARGE SCALE GENOMIC DNA]</scope>
    <source>
        <strain evidence="2 3">CGMCC 4.1877</strain>
    </source>
</reference>
<feature type="compositionally biased region" description="Basic and acidic residues" evidence="1">
    <location>
        <begin position="57"/>
        <end position="72"/>
    </location>
</feature>
<dbReference type="Proteomes" id="UP000199614">
    <property type="component" value="Unassembled WGS sequence"/>
</dbReference>
<feature type="region of interest" description="Disordered" evidence="1">
    <location>
        <begin position="53"/>
        <end position="118"/>
    </location>
</feature>
<sequence length="118" mass="12219">MGRLGSSTGGRAWRGRDASLGWQPAVEFRARHSSVERDELEAVLDDGGLLQPAARANHGEGDAVVRGERAAEDGGGVVKDMSGPEGAGWHAGVVEAEEEPVEKHVGTEAGSTGPGHQQ</sequence>